<keyword evidence="3 11" id="KW-0812">Transmembrane</keyword>
<sequence length="382" mass="41445">MGSGVVEIFKDARCLPIVSEEFSLPDNYTDGTNASGANEPMSPVMPLITAVYSVVFVVGFVGNCLVMYVVIRYTKMKTATNIYIFNLALADALLTSTMPLQSAWNLLDSWPFGETLCKLCVSVDYYNMFASVLTLTAMSVDRYVAVCHPVRALEFRTPLCATAANVAVWVLSSAAGIPALLLGGTETANGTTTCALRFPDPYEFWDAAVNVCVFVLGLVLPLLVMAGCYARLVQRLRARVLCPARGGGAGRGLRRVTRLVLALVCVFVACWTPIHVFALARALGSVPDSPPVAAAYYACVALGYANSCLNPLLYAVLDQNFRRRFRRLCRPAGPRSHWPSVSRGRSSLRDSALQAEDTDGPATTTKSLGLHWKCGRQGRVHR</sequence>
<dbReference type="OrthoDB" id="6076970at2759"/>
<feature type="transmembrane region" description="Helical" evidence="13">
    <location>
        <begin position="207"/>
        <end position="230"/>
    </location>
</feature>
<comment type="caution">
    <text evidence="15">The sequence shown here is derived from an EMBL/GenBank/DDBJ whole genome shotgun (WGS) entry which is preliminary data.</text>
</comment>
<keyword evidence="5 11" id="KW-0297">G-protein coupled receptor</keyword>
<evidence type="ECO:0000256" key="7">
    <source>
        <dbReference type="ARBA" id="ARBA00023139"/>
    </source>
</evidence>
<evidence type="ECO:0000259" key="14">
    <source>
        <dbReference type="PROSITE" id="PS50262"/>
    </source>
</evidence>
<feature type="transmembrane region" description="Helical" evidence="13">
    <location>
        <begin position="125"/>
        <end position="145"/>
    </location>
</feature>
<dbReference type="PROSITE" id="PS00237">
    <property type="entry name" value="G_PROTEIN_RECEP_F1_1"/>
    <property type="match status" value="1"/>
</dbReference>
<dbReference type="InterPro" id="IPR017452">
    <property type="entry name" value="GPCR_Rhodpsn_7TM"/>
</dbReference>
<dbReference type="GO" id="GO:0038048">
    <property type="term" value="F:dynorphin receptor activity"/>
    <property type="evidence" value="ECO:0007669"/>
    <property type="project" value="TreeGrafter"/>
</dbReference>
<dbReference type="GO" id="GO:0005886">
    <property type="term" value="C:plasma membrane"/>
    <property type="evidence" value="ECO:0007669"/>
    <property type="project" value="UniProtKB-SubCell"/>
</dbReference>
<dbReference type="Proteomes" id="UP001152803">
    <property type="component" value="Unassembled WGS sequence"/>
</dbReference>
<dbReference type="Pfam" id="PF00001">
    <property type="entry name" value="7tm_1"/>
    <property type="match status" value="1"/>
</dbReference>
<dbReference type="GO" id="GO:0043005">
    <property type="term" value="C:neuron projection"/>
    <property type="evidence" value="ECO:0007669"/>
    <property type="project" value="TreeGrafter"/>
</dbReference>
<accession>A0A9Q1DFA3</accession>
<feature type="transmembrane region" description="Helical" evidence="13">
    <location>
        <begin position="83"/>
        <end position="105"/>
    </location>
</feature>
<evidence type="ECO:0000256" key="11">
    <source>
        <dbReference type="RuleBase" id="RU000688"/>
    </source>
</evidence>
<keyword evidence="8 11" id="KW-0675">Receptor</keyword>
<feature type="region of interest" description="Disordered" evidence="12">
    <location>
        <begin position="332"/>
        <end position="368"/>
    </location>
</feature>
<dbReference type="PRINTS" id="PR00237">
    <property type="entry name" value="GPCRRHODOPSN"/>
</dbReference>
<evidence type="ECO:0000313" key="15">
    <source>
        <dbReference type="EMBL" id="KAJ8268623.1"/>
    </source>
</evidence>
<dbReference type="PROSITE" id="PS50262">
    <property type="entry name" value="G_PROTEIN_RECEP_F1_2"/>
    <property type="match status" value="1"/>
</dbReference>
<dbReference type="PANTHER" id="PTHR24229">
    <property type="entry name" value="NEUROPEPTIDES RECEPTOR"/>
    <property type="match status" value="1"/>
</dbReference>
<evidence type="ECO:0000313" key="16">
    <source>
        <dbReference type="Proteomes" id="UP001152803"/>
    </source>
</evidence>
<keyword evidence="6 13" id="KW-0472">Membrane</keyword>
<feature type="transmembrane region" description="Helical" evidence="13">
    <location>
        <begin position="259"/>
        <end position="283"/>
    </location>
</feature>
<evidence type="ECO:0000256" key="4">
    <source>
        <dbReference type="ARBA" id="ARBA00022989"/>
    </source>
</evidence>
<dbReference type="GO" id="GO:0042923">
    <property type="term" value="F:neuropeptide binding"/>
    <property type="evidence" value="ECO:0007669"/>
    <property type="project" value="TreeGrafter"/>
</dbReference>
<evidence type="ECO:0000256" key="5">
    <source>
        <dbReference type="ARBA" id="ARBA00023040"/>
    </source>
</evidence>
<comment type="similarity">
    <text evidence="11">Belongs to the G-protein coupled receptor 1 family.</text>
</comment>
<feature type="transmembrane region" description="Helical" evidence="13">
    <location>
        <begin position="50"/>
        <end position="71"/>
    </location>
</feature>
<name>A0A9Q1DFA3_CONCO</name>
<evidence type="ECO:0000256" key="9">
    <source>
        <dbReference type="ARBA" id="ARBA00023224"/>
    </source>
</evidence>
<dbReference type="AlphaFoldDB" id="A0A9Q1DFA3"/>
<dbReference type="InterPro" id="IPR000276">
    <property type="entry name" value="GPCR_Rhodpsn"/>
</dbReference>
<evidence type="ECO:0000256" key="10">
    <source>
        <dbReference type="ARBA" id="ARBA00023288"/>
    </source>
</evidence>
<keyword evidence="16" id="KW-1185">Reference proteome</keyword>
<keyword evidence="9 11" id="KW-0807">Transducer</keyword>
<dbReference type="GO" id="GO:0007218">
    <property type="term" value="P:neuropeptide signaling pathway"/>
    <property type="evidence" value="ECO:0007669"/>
    <property type="project" value="TreeGrafter"/>
</dbReference>
<evidence type="ECO:0000256" key="12">
    <source>
        <dbReference type="SAM" id="MobiDB-lite"/>
    </source>
</evidence>
<organism evidence="15 16">
    <name type="scientific">Conger conger</name>
    <name type="common">Conger eel</name>
    <name type="synonym">Muraena conger</name>
    <dbReference type="NCBI Taxonomy" id="82655"/>
    <lineage>
        <taxon>Eukaryota</taxon>
        <taxon>Metazoa</taxon>
        <taxon>Chordata</taxon>
        <taxon>Craniata</taxon>
        <taxon>Vertebrata</taxon>
        <taxon>Euteleostomi</taxon>
        <taxon>Actinopterygii</taxon>
        <taxon>Neopterygii</taxon>
        <taxon>Teleostei</taxon>
        <taxon>Anguilliformes</taxon>
        <taxon>Congridae</taxon>
        <taxon>Conger</taxon>
    </lineage>
</organism>
<reference evidence="15" key="1">
    <citation type="journal article" date="2023" name="Science">
        <title>Genome structures resolve the early diversification of teleost fishes.</title>
        <authorList>
            <person name="Parey E."/>
            <person name="Louis A."/>
            <person name="Montfort J."/>
            <person name="Bouchez O."/>
            <person name="Roques C."/>
            <person name="Iampietro C."/>
            <person name="Lluch J."/>
            <person name="Castinel A."/>
            <person name="Donnadieu C."/>
            <person name="Desvignes T."/>
            <person name="Floi Bucao C."/>
            <person name="Jouanno E."/>
            <person name="Wen M."/>
            <person name="Mejri S."/>
            <person name="Dirks R."/>
            <person name="Jansen H."/>
            <person name="Henkel C."/>
            <person name="Chen W.J."/>
            <person name="Zahm M."/>
            <person name="Cabau C."/>
            <person name="Klopp C."/>
            <person name="Thompson A.W."/>
            <person name="Robinson-Rechavi M."/>
            <person name="Braasch I."/>
            <person name="Lecointre G."/>
            <person name="Bobe J."/>
            <person name="Postlethwait J.H."/>
            <person name="Berthelot C."/>
            <person name="Roest Crollius H."/>
            <person name="Guiguen Y."/>
        </authorList>
    </citation>
    <scope>NUCLEOTIDE SEQUENCE</scope>
    <source>
        <tissue evidence="15">Blood</tissue>
    </source>
</reference>
<evidence type="ECO:0000256" key="6">
    <source>
        <dbReference type="ARBA" id="ARBA00023136"/>
    </source>
</evidence>
<evidence type="ECO:0000256" key="3">
    <source>
        <dbReference type="ARBA" id="ARBA00022692"/>
    </source>
</evidence>
<gene>
    <name evidence="15" type="ORF">COCON_G00137950</name>
</gene>
<feature type="domain" description="G-protein coupled receptors family 1 profile" evidence="14">
    <location>
        <begin position="62"/>
        <end position="314"/>
    </location>
</feature>
<dbReference type="InterPro" id="IPR001418">
    <property type="entry name" value="Opioid_rcpt"/>
</dbReference>
<dbReference type="GO" id="GO:0019233">
    <property type="term" value="P:sensory perception of pain"/>
    <property type="evidence" value="ECO:0007669"/>
    <property type="project" value="TreeGrafter"/>
</dbReference>
<dbReference type="Gene3D" id="1.20.1070.10">
    <property type="entry name" value="Rhodopsin 7-helix transmembrane proteins"/>
    <property type="match status" value="1"/>
</dbReference>
<evidence type="ECO:0000256" key="1">
    <source>
        <dbReference type="ARBA" id="ARBA00004651"/>
    </source>
</evidence>
<protein>
    <recommendedName>
        <fullName evidence="14">G-protein coupled receptors family 1 profile domain-containing protein</fullName>
    </recommendedName>
</protein>
<keyword evidence="7" id="KW-0564">Palmitate</keyword>
<keyword evidence="10" id="KW-0449">Lipoprotein</keyword>
<dbReference type="PRINTS" id="PR00384">
    <property type="entry name" value="OPIOIDR"/>
</dbReference>
<comment type="subcellular location">
    <subcellularLocation>
        <location evidence="1">Cell membrane</location>
        <topology evidence="1">Multi-pass membrane protein</topology>
    </subcellularLocation>
</comment>
<evidence type="ECO:0000256" key="2">
    <source>
        <dbReference type="ARBA" id="ARBA00022475"/>
    </source>
</evidence>
<feature type="transmembrane region" description="Helical" evidence="13">
    <location>
        <begin position="295"/>
        <end position="317"/>
    </location>
</feature>
<dbReference type="SMART" id="SM01381">
    <property type="entry name" value="7TM_GPCR_Srsx"/>
    <property type="match status" value="1"/>
</dbReference>
<proteinExistence type="inferred from homology"/>
<keyword evidence="2" id="KW-1003">Cell membrane</keyword>
<feature type="transmembrane region" description="Helical" evidence="13">
    <location>
        <begin position="157"/>
        <end position="181"/>
    </location>
</feature>
<dbReference type="SUPFAM" id="SSF81321">
    <property type="entry name" value="Family A G protein-coupled receptor-like"/>
    <property type="match status" value="1"/>
</dbReference>
<dbReference type="PANTHER" id="PTHR24229:SF1">
    <property type="entry name" value="KAPPA-TYPE OPIOID RECEPTOR"/>
    <property type="match status" value="1"/>
</dbReference>
<dbReference type="EMBL" id="JAFJMO010000009">
    <property type="protein sequence ID" value="KAJ8268623.1"/>
    <property type="molecule type" value="Genomic_DNA"/>
</dbReference>
<keyword evidence="4 13" id="KW-1133">Transmembrane helix</keyword>
<evidence type="ECO:0000256" key="13">
    <source>
        <dbReference type="SAM" id="Phobius"/>
    </source>
</evidence>
<evidence type="ECO:0000256" key="8">
    <source>
        <dbReference type="ARBA" id="ARBA00023170"/>
    </source>
</evidence>